<evidence type="ECO:0000256" key="1">
    <source>
        <dbReference type="SAM" id="MobiDB-lite"/>
    </source>
</evidence>
<evidence type="ECO:0000313" key="2">
    <source>
        <dbReference type="EMBL" id="CAI8609132.1"/>
    </source>
</evidence>
<keyword evidence="3" id="KW-1185">Reference proteome</keyword>
<name>A0AAV1AI17_VICFA</name>
<dbReference type="Proteomes" id="UP001157006">
    <property type="component" value="Chromosome 4"/>
</dbReference>
<dbReference type="EMBL" id="OX451739">
    <property type="protein sequence ID" value="CAI8609132.1"/>
    <property type="molecule type" value="Genomic_DNA"/>
</dbReference>
<gene>
    <name evidence="2" type="ORF">VFH_IV118560</name>
</gene>
<dbReference type="AlphaFoldDB" id="A0AAV1AI17"/>
<reference evidence="2 3" key="1">
    <citation type="submission" date="2023-01" db="EMBL/GenBank/DDBJ databases">
        <authorList>
            <person name="Kreplak J."/>
        </authorList>
    </citation>
    <scope>NUCLEOTIDE SEQUENCE [LARGE SCALE GENOMIC DNA]</scope>
</reference>
<organism evidence="2 3">
    <name type="scientific">Vicia faba</name>
    <name type="common">Broad bean</name>
    <name type="synonym">Faba vulgaris</name>
    <dbReference type="NCBI Taxonomy" id="3906"/>
    <lineage>
        <taxon>Eukaryota</taxon>
        <taxon>Viridiplantae</taxon>
        <taxon>Streptophyta</taxon>
        <taxon>Embryophyta</taxon>
        <taxon>Tracheophyta</taxon>
        <taxon>Spermatophyta</taxon>
        <taxon>Magnoliopsida</taxon>
        <taxon>eudicotyledons</taxon>
        <taxon>Gunneridae</taxon>
        <taxon>Pentapetalae</taxon>
        <taxon>rosids</taxon>
        <taxon>fabids</taxon>
        <taxon>Fabales</taxon>
        <taxon>Fabaceae</taxon>
        <taxon>Papilionoideae</taxon>
        <taxon>50 kb inversion clade</taxon>
        <taxon>NPAAA clade</taxon>
        <taxon>Hologalegina</taxon>
        <taxon>IRL clade</taxon>
        <taxon>Fabeae</taxon>
        <taxon>Vicia</taxon>
    </lineage>
</organism>
<protein>
    <submittedName>
        <fullName evidence="2">Uncharacterized protein</fullName>
    </submittedName>
</protein>
<feature type="compositionally biased region" description="Polar residues" evidence="1">
    <location>
        <begin position="32"/>
        <end position="41"/>
    </location>
</feature>
<evidence type="ECO:0000313" key="3">
    <source>
        <dbReference type="Proteomes" id="UP001157006"/>
    </source>
</evidence>
<proteinExistence type="predicted"/>
<feature type="region of interest" description="Disordered" evidence="1">
    <location>
        <begin position="1"/>
        <end position="50"/>
    </location>
</feature>
<accession>A0AAV1AI17</accession>
<sequence>MCFSLFDTGSMAPDRDAPPENPPENSQENSQGRVASDTNAPPDTEAKEGSIVLAGISRTTWRPGVMYYITFEAQDPFNSNATTFQAEVQKKLKGPHKVYSCVIKT</sequence>